<comment type="caution">
    <text evidence="2">The sequence shown here is derived from an EMBL/GenBank/DDBJ whole genome shotgun (WGS) entry which is preliminary data.</text>
</comment>
<dbReference type="EMBL" id="QFQS01000010">
    <property type="protein sequence ID" value="PZQ95051.1"/>
    <property type="molecule type" value="Genomic_DNA"/>
</dbReference>
<evidence type="ECO:0000313" key="2">
    <source>
        <dbReference type="EMBL" id="PZQ95051.1"/>
    </source>
</evidence>
<name>A0A2W5RWY1_CERSP</name>
<dbReference type="Proteomes" id="UP000248975">
    <property type="component" value="Unassembled WGS sequence"/>
</dbReference>
<dbReference type="AlphaFoldDB" id="A0A2W5RWY1"/>
<keyword evidence="1" id="KW-0812">Transmembrane</keyword>
<feature type="transmembrane region" description="Helical" evidence="1">
    <location>
        <begin position="20"/>
        <end position="39"/>
    </location>
</feature>
<reference evidence="2 3" key="1">
    <citation type="submission" date="2017-08" db="EMBL/GenBank/DDBJ databases">
        <title>Infants hospitalized years apart are colonized by the same room-sourced microbial strains.</title>
        <authorList>
            <person name="Brooks B."/>
            <person name="Olm M.R."/>
            <person name="Firek B.A."/>
            <person name="Baker R."/>
            <person name="Thomas B.C."/>
            <person name="Morowitz M.J."/>
            <person name="Banfield J.F."/>
        </authorList>
    </citation>
    <scope>NUCLEOTIDE SEQUENCE [LARGE SCALE GENOMIC DNA]</scope>
    <source>
        <strain evidence="2">S2_003_000_R2_11</strain>
    </source>
</reference>
<organism evidence="2 3">
    <name type="scientific">Cereibacter sphaeroides</name>
    <name type="common">Rhodobacter sphaeroides</name>
    <dbReference type="NCBI Taxonomy" id="1063"/>
    <lineage>
        <taxon>Bacteria</taxon>
        <taxon>Pseudomonadati</taxon>
        <taxon>Pseudomonadota</taxon>
        <taxon>Alphaproteobacteria</taxon>
        <taxon>Rhodobacterales</taxon>
        <taxon>Paracoccaceae</taxon>
        <taxon>Cereibacter</taxon>
    </lineage>
</organism>
<keyword evidence="1" id="KW-1133">Transmembrane helix</keyword>
<gene>
    <name evidence="2" type="ORF">DI533_20540</name>
</gene>
<keyword evidence="1" id="KW-0472">Membrane</keyword>
<evidence type="ECO:0000256" key="1">
    <source>
        <dbReference type="SAM" id="Phobius"/>
    </source>
</evidence>
<proteinExistence type="predicted"/>
<sequence length="108" mass="11829">MSIQSQEDSRGTGMKLDLTINIPTMLSIFAMVAGAVTYVNGQITAINNQQLVTAGDVKVLQTQVNSQGSQMATLRLDTAGQLTQFRSEVRQDLKDLKDGMDRLNNRGR</sequence>
<accession>A0A2W5RWY1</accession>
<protein>
    <submittedName>
        <fullName evidence="2">Uncharacterized protein</fullName>
    </submittedName>
</protein>
<evidence type="ECO:0000313" key="3">
    <source>
        <dbReference type="Proteomes" id="UP000248975"/>
    </source>
</evidence>